<reference evidence="1 2" key="1">
    <citation type="submission" date="2016-09" db="EMBL/GenBank/DDBJ databases">
        <title>Complete Genome Sequence of Streptomyces 5a phage BRock.</title>
        <authorList>
            <person name="Crossman A."/>
            <person name="Baron S."/>
            <person name="Jamdagni P."/>
            <person name="Khatri P."/>
            <person name="Sharma D."/>
            <person name="Pandey M."/>
            <person name="Goyal S."/>
            <person name="Kumar S."/>
            <person name="Phogat A."/>
            <person name="Chawla G."/>
            <person name="Pasricha M."/>
            <person name="Gupta K."/>
            <person name="Bazzad D."/>
            <person name="Aggarwal V."/>
            <person name="Poughat A."/>
            <person name="Singh K."/>
            <person name="Rana P."/>
            <person name="Gautam R."/>
            <person name="Sharma V."/>
            <person name="Tyagi D."/>
            <person name="Shahi A."/>
            <person name="Jangra N."/>
            <person name="Malik M."/>
            <person name="Sidhu P.K."/>
            <person name="Malik S."/>
            <person name="Ghalyan Y."/>
            <person name="Sharma S.S."/>
            <person name="Malik A."/>
            <person name="Chuttani R."/>
            <person name="Bamal N."/>
            <person name="Bhadula D."/>
            <person name="Batra A."/>
            <person name="Temple L."/>
            <person name="Nehra K."/>
        </authorList>
    </citation>
    <scope>NUCLEOTIDE SEQUENCE [LARGE SCALE GENOMIC DNA]</scope>
</reference>
<dbReference type="EMBL" id="KX925554">
    <property type="protein sequence ID" value="APC46421.1"/>
    <property type="molecule type" value="Genomic_DNA"/>
</dbReference>
<dbReference type="Proteomes" id="UP000224898">
    <property type="component" value="Segment"/>
</dbReference>
<protein>
    <submittedName>
        <fullName evidence="1">Uncharacterized protein</fullName>
    </submittedName>
</protein>
<organism evidence="1 2">
    <name type="scientific">Streptomyces phage BRock</name>
    <dbReference type="NCBI Taxonomy" id="1913591"/>
    <lineage>
        <taxon>Viruses</taxon>
        <taxon>Duplodnaviria</taxon>
        <taxon>Heunggongvirae</taxon>
        <taxon>Uroviricota</taxon>
        <taxon>Caudoviricetes</taxon>
        <taxon>Borockvirus</taxon>
        <taxon>Borockvirus brock</taxon>
    </lineage>
</organism>
<keyword evidence="2" id="KW-1185">Reference proteome</keyword>
<dbReference type="GeneID" id="55601572"/>
<sequence length="118" mass="13776">MAFTQETHDLFAGLFWATIRLRKGTELYHAHPIHEIDSPYRWANSHIFRVPFTTFGLQFGRWHATHDTEEQAILASLSGREMKNATELEKMRARETIAANSKDLDEEWKIVSMADLMR</sequence>
<evidence type="ECO:0000313" key="1">
    <source>
        <dbReference type="EMBL" id="APC46421.1"/>
    </source>
</evidence>
<dbReference type="KEGG" id="vg:55601572"/>
<name>A0A1J0GW64_9CAUD</name>
<dbReference type="RefSeq" id="YP_009831883.1">
    <property type="nucleotide sequence ID" value="NC_048650.1"/>
</dbReference>
<proteinExistence type="predicted"/>
<accession>A0A1J0GW64</accession>
<evidence type="ECO:0000313" key="2">
    <source>
        <dbReference type="Proteomes" id="UP000224898"/>
    </source>
</evidence>